<sequence length="179" mass="19496">MLPQRWLGLLLLVAAPAFSATLTVCYHYGCARQATLTLDATDLARLGQRFAHVDSPASERAAIADTVSALYRLAARISPIASDKGRNPPDDDSEGKMDCVDHSRNVSGFLALMDAEGWLRHHRAAGVVHRAPWFVDGHFAARLDARDGGQSWVVDTWFADFGAPPAVVPLAIWMRGYSP</sequence>
<feature type="chain" id="PRO_5007857739" evidence="1">
    <location>
        <begin position="20"/>
        <end position="179"/>
    </location>
</feature>
<name>A0A165FGP9_9NEIS</name>
<evidence type="ECO:0000256" key="1">
    <source>
        <dbReference type="SAM" id="SignalP"/>
    </source>
</evidence>
<evidence type="ECO:0000313" key="3">
    <source>
        <dbReference type="Proteomes" id="UP000076625"/>
    </source>
</evidence>
<keyword evidence="1" id="KW-0732">Signal</keyword>
<feature type="signal peptide" evidence="1">
    <location>
        <begin position="1"/>
        <end position="19"/>
    </location>
</feature>
<gene>
    <name evidence="2" type="ORF">AVW16_09440</name>
</gene>
<proteinExistence type="predicted"/>
<evidence type="ECO:0000313" key="2">
    <source>
        <dbReference type="EMBL" id="KZE33214.1"/>
    </source>
</evidence>
<comment type="caution">
    <text evidence="2">The sequence shown here is derived from an EMBL/GenBank/DDBJ whole genome shotgun (WGS) entry which is preliminary data.</text>
</comment>
<dbReference type="OrthoDB" id="6117634at2"/>
<accession>A0A165FGP9</accession>
<dbReference type="Proteomes" id="UP000076625">
    <property type="component" value="Unassembled WGS sequence"/>
</dbReference>
<dbReference type="AlphaFoldDB" id="A0A165FGP9"/>
<keyword evidence="3" id="KW-1185">Reference proteome</keyword>
<dbReference type="STRING" id="1452487.AVW16_09440"/>
<dbReference type="RefSeq" id="WP_066611382.1">
    <property type="nucleotide sequence ID" value="NZ_LQQU01000016.1"/>
</dbReference>
<organism evidence="2 3">
    <name type="scientific">Crenobacter luteus</name>
    <dbReference type="NCBI Taxonomy" id="1452487"/>
    <lineage>
        <taxon>Bacteria</taxon>
        <taxon>Pseudomonadati</taxon>
        <taxon>Pseudomonadota</taxon>
        <taxon>Betaproteobacteria</taxon>
        <taxon>Neisseriales</taxon>
        <taxon>Neisseriaceae</taxon>
        <taxon>Crenobacter</taxon>
    </lineage>
</organism>
<reference evidence="3" key="1">
    <citation type="submission" date="2016-01" db="EMBL/GenBank/DDBJ databases">
        <title>Draft genome of Chromobacterium sp. F49.</title>
        <authorList>
            <person name="Hong K.W."/>
        </authorList>
    </citation>
    <scope>NUCLEOTIDE SEQUENCE [LARGE SCALE GENOMIC DNA]</scope>
    <source>
        <strain evidence="3">CN10</strain>
    </source>
</reference>
<dbReference type="EMBL" id="LQQU01000016">
    <property type="protein sequence ID" value="KZE33214.1"/>
    <property type="molecule type" value="Genomic_DNA"/>
</dbReference>
<protein>
    <submittedName>
        <fullName evidence="2">Uncharacterized protein</fullName>
    </submittedName>
</protein>